<evidence type="ECO:0000259" key="1">
    <source>
        <dbReference type="Pfam" id="PF09037"/>
    </source>
</evidence>
<gene>
    <name evidence="2" type="ORF">LCGC14_1350020</name>
</gene>
<proteinExistence type="predicted"/>
<dbReference type="AlphaFoldDB" id="A0A0F9MS07"/>
<dbReference type="Pfam" id="PF09037">
    <property type="entry name" value="Sulphotransf"/>
    <property type="match status" value="1"/>
</dbReference>
<reference evidence="2" key="1">
    <citation type="journal article" date="2015" name="Nature">
        <title>Complex archaea that bridge the gap between prokaryotes and eukaryotes.</title>
        <authorList>
            <person name="Spang A."/>
            <person name="Saw J.H."/>
            <person name="Jorgensen S.L."/>
            <person name="Zaremba-Niedzwiedzka K."/>
            <person name="Martijn J."/>
            <person name="Lind A.E."/>
            <person name="van Eijk R."/>
            <person name="Schleper C."/>
            <person name="Guy L."/>
            <person name="Ettema T.J."/>
        </authorList>
    </citation>
    <scope>NUCLEOTIDE SEQUENCE</scope>
</reference>
<feature type="domain" description="Sulphotransferase Stf0" evidence="1">
    <location>
        <begin position="8"/>
        <end position="250"/>
    </location>
</feature>
<comment type="caution">
    <text evidence="2">The sequence shown here is derived from an EMBL/GenBank/DDBJ whole genome shotgun (WGS) entry which is preliminary data.</text>
</comment>
<dbReference type="EMBL" id="LAZR01008337">
    <property type="protein sequence ID" value="KKM79425.1"/>
    <property type="molecule type" value="Genomic_DNA"/>
</dbReference>
<dbReference type="GO" id="GO:0016740">
    <property type="term" value="F:transferase activity"/>
    <property type="evidence" value="ECO:0007669"/>
    <property type="project" value="InterPro"/>
</dbReference>
<dbReference type="SUPFAM" id="SSF52540">
    <property type="entry name" value="P-loop containing nucleoside triphosphate hydrolases"/>
    <property type="match status" value="1"/>
</dbReference>
<evidence type="ECO:0000313" key="2">
    <source>
        <dbReference type="EMBL" id="KKM79425.1"/>
    </source>
</evidence>
<dbReference type="InterPro" id="IPR015124">
    <property type="entry name" value="Stf0"/>
</dbReference>
<accession>A0A0F9MS07</accession>
<name>A0A0F9MS07_9ZZZZ</name>
<protein>
    <recommendedName>
        <fullName evidence="1">Sulphotransferase Stf0 domain-containing protein</fullName>
    </recommendedName>
</protein>
<dbReference type="PIRSF" id="PIRSF021497">
    <property type="entry name" value="Sulphotransferase_Stf0"/>
    <property type="match status" value="1"/>
</dbReference>
<dbReference type="InterPro" id="IPR027417">
    <property type="entry name" value="P-loop_NTPase"/>
</dbReference>
<dbReference type="InterPro" id="IPR024628">
    <property type="entry name" value="Sulfotransferase_Stf0_dom"/>
</dbReference>
<dbReference type="Gene3D" id="3.40.50.300">
    <property type="entry name" value="P-loop containing nucleotide triphosphate hydrolases"/>
    <property type="match status" value="1"/>
</dbReference>
<sequence length="256" mass="29064">MTSIPFRSYMICTAPRSGSTLLCGLLVATCTGGNPDSHFHSSSLDNWLDDYGLKQTVYASREECLRAVFKCAVSRGKGDTEIFGLRMQRGSFDHFMQQLRVLFPGSMSDVERIEKAFGSTLYVHLSRPDRLGQAISRVRAEQTGLWHRNADGTELERLAPPQEARYDAAAIRHHMSSLAALDEAWERWFEREGIKPLRINYDVLSKDPKRVLAQVLSKMCLDPTKAQAVETPTAKLADALSREWRERFESERRNHS</sequence>
<organism evidence="2">
    <name type="scientific">marine sediment metagenome</name>
    <dbReference type="NCBI Taxonomy" id="412755"/>
    <lineage>
        <taxon>unclassified sequences</taxon>
        <taxon>metagenomes</taxon>
        <taxon>ecological metagenomes</taxon>
    </lineage>
</organism>